<dbReference type="EMBL" id="BTSY01000001">
    <property type="protein sequence ID" value="GMT12381.1"/>
    <property type="molecule type" value="Genomic_DNA"/>
</dbReference>
<evidence type="ECO:0000259" key="1">
    <source>
        <dbReference type="PROSITE" id="PS50041"/>
    </source>
</evidence>
<evidence type="ECO:0000313" key="3">
    <source>
        <dbReference type="Proteomes" id="UP001432322"/>
    </source>
</evidence>
<sequence length="109" mass="11876">QGKKYCEERGMALPVVRNDADNNAIAKVLADGSNSAWIDQTLNNGRWVFDMTEKITYSRWFLGSGSPSVNCTASQAATVAGSKIDKCVKYACWEPIDASAKNTVICVRP</sequence>
<name>A0AAV5V0U3_9BILA</name>
<evidence type="ECO:0000313" key="2">
    <source>
        <dbReference type="EMBL" id="GMT12381.1"/>
    </source>
</evidence>
<accession>A0AAV5V0U3</accession>
<keyword evidence="3" id="KW-1185">Reference proteome</keyword>
<dbReference type="InterPro" id="IPR001304">
    <property type="entry name" value="C-type_lectin-like"/>
</dbReference>
<feature type="domain" description="C-type lectin" evidence="1">
    <location>
        <begin position="1"/>
        <end position="107"/>
    </location>
</feature>
<dbReference type="SUPFAM" id="SSF56436">
    <property type="entry name" value="C-type lectin-like"/>
    <property type="match status" value="1"/>
</dbReference>
<proteinExistence type="predicted"/>
<dbReference type="Proteomes" id="UP001432322">
    <property type="component" value="Unassembled WGS sequence"/>
</dbReference>
<dbReference type="Pfam" id="PF00059">
    <property type="entry name" value="Lectin_C"/>
    <property type="match status" value="1"/>
</dbReference>
<dbReference type="Gene3D" id="3.10.100.10">
    <property type="entry name" value="Mannose-Binding Protein A, subunit A"/>
    <property type="match status" value="1"/>
</dbReference>
<comment type="caution">
    <text evidence="2">The sequence shown here is derived from an EMBL/GenBank/DDBJ whole genome shotgun (WGS) entry which is preliminary data.</text>
</comment>
<dbReference type="AlphaFoldDB" id="A0AAV5V0U3"/>
<protein>
    <recommendedName>
        <fullName evidence="1">C-type lectin domain-containing protein</fullName>
    </recommendedName>
</protein>
<organism evidence="2 3">
    <name type="scientific">Pristionchus fissidentatus</name>
    <dbReference type="NCBI Taxonomy" id="1538716"/>
    <lineage>
        <taxon>Eukaryota</taxon>
        <taxon>Metazoa</taxon>
        <taxon>Ecdysozoa</taxon>
        <taxon>Nematoda</taxon>
        <taxon>Chromadorea</taxon>
        <taxon>Rhabditida</taxon>
        <taxon>Rhabditina</taxon>
        <taxon>Diplogasteromorpha</taxon>
        <taxon>Diplogasteroidea</taxon>
        <taxon>Neodiplogasteridae</taxon>
        <taxon>Pristionchus</taxon>
    </lineage>
</organism>
<reference evidence="2" key="1">
    <citation type="submission" date="2023-10" db="EMBL/GenBank/DDBJ databases">
        <title>Genome assembly of Pristionchus species.</title>
        <authorList>
            <person name="Yoshida K."/>
            <person name="Sommer R.J."/>
        </authorList>
    </citation>
    <scope>NUCLEOTIDE SEQUENCE</scope>
    <source>
        <strain evidence="2">RS5133</strain>
    </source>
</reference>
<feature type="non-terminal residue" evidence="2">
    <location>
        <position position="109"/>
    </location>
</feature>
<gene>
    <name evidence="2" type="ORF">PFISCL1PPCAC_3678</name>
</gene>
<dbReference type="PROSITE" id="PS50041">
    <property type="entry name" value="C_TYPE_LECTIN_2"/>
    <property type="match status" value="1"/>
</dbReference>
<dbReference type="InterPro" id="IPR016187">
    <property type="entry name" value="CTDL_fold"/>
</dbReference>
<dbReference type="InterPro" id="IPR016186">
    <property type="entry name" value="C-type_lectin-like/link_sf"/>
</dbReference>
<feature type="non-terminal residue" evidence="2">
    <location>
        <position position="1"/>
    </location>
</feature>